<reference evidence="1 2" key="1">
    <citation type="submission" date="2024-02" db="EMBL/GenBank/DDBJ databases">
        <authorList>
            <person name="Chen Y."/>
            <person name="Shah S."/>
            <person name="Dougan E. K."/>
            <person name="Thang M."/>
            <person name="Chan C."/>
        </authorList>
    </citation>
    <scope>NUCLEOTIDE SEQUENCE [LARGE SCALE GENOMIC DNA]</scope>
</reference>
<dbReference type="Proteomes" id="UP001642484">
    <property type="component" value="Unassembled WGS sequence"/>
</dbReference>
<evidence type="ECO:0008006" key="3">
    <source>
        <dbReference type="Google" id="ProtNLM"/>
    </source>
</evidence>
<keyword evidence="2" id="KW-1185">Reference proteome</keyword>
<dbReference type="EMBL" id="CAXAMN010021385">
    <property type="protein sequence ID" value="CAK9059038.1"/>
    <property type="molecule type" value="Genomic_DNA"/>
</dbReference>
<dbReference type="SUPFAM" id="SSF52141">
    <property type="entry name" value="Uracil-DNA glycosylase-like"/>
    <property type="match status" value="1"/>
</dbReference>
<name>A0ABP0N5G7_9DINO</name>
<sequence>MKAEERTLVACSELLVKEEPKGWRALEGQTAIEALHRTDEWRKQYQLVQEDGLALQNAPQSLRGGNGEAFWLGFHDLTLRFVLKEDFFSHPGQPEKRLARLAGLSLDELWAFFDRVDLLGWCPGKKDRKSYHQWSAGYRKHRCDGHRFPLSVARLVAARLRRFGRLERYAVVVLCGRLVAAAFALSLDRCVPWTEEQDGVRFLVLPHPSGVSHFWNDEESWHRAAMVFRSALRAAGLRACQDNLHESTVQTQHHEAELDEENLESLETKTQVPKVSPPAEPVIRSKFFNGSRLSCAARGKELLQESAHNLCPSKPS</sequence>
<evidence type="ECO:0000313" key="2">
    <source>
        <dbReference type="Proteomes" id="UP001642484"/>
    </source>
</evidence>
<evidence type="ECO:0000313" key="1">
    <source>
        <dbReference type="EMBL" id="CAK9059038.1"/>
    </source>
</evidence>
<dbReference type="InterPro" id="IPR036895">
    <property type="entry name" value="Uracil-DNA_glycosylase-like_sf"/>
</dbReference>
<protein>
    <recommendedName>
        <fullName evidence="3">Uracil-DNA glycosylase-like domain-containing protein</fullName>
    </recommendedName>
</protein>
<gene>
    <name evidence="1" type="ORF">CCMP2556_LOCUS29093</name>
</gene>
<organism evidence="1 2">
    <name type="scientific">Durusdinium trenchii</name>
    <dbReference type="NCBI Taxonomy" id="1381693"/>
    <lineage>
        <taxon>Eukaryota</taxon>
        <taxon>Sar</taxon>
        <taxon>Alveolata</taxon>
        <taxon>Dinophyceae</taxon>
        <taxon>Suessiales</taxon>
        <taxon>Symbiodiniaceae</taxon>
        <taxon>Durusdinium</taxon>
    </lineage>
</organism>
<comment type="caution">
    <text evidence="1">The sequence shown here is derived from an EMBL/GenBank/DDBJ whole genome shotgun (WGS) entry which is preliminary data.</text>
</comment>
<accession>A0ABP0N5G7</accession>
<proteinExistence type="predicted"/>